<keyword evidence="4" id="KW-1185">Reference proteome</keyword>
<dbReference type="Gene3D" id="3.40.50.720">
    <property type="entry name" value="NAD(P)-binding Rossmann-like Domain"/>
    <property type="match status" value="1"/>
</dbReference>
<feature type="domain" description="XdhC Rossmann" evidence="2">
    <location>
        <begin position="207"/>
        <end position="347"/>
    </location>
</feature>
<feature type="domain" description="XdhC- CoxI" evidence="1">
    <location>
        <begin position="18"/>
        <end position="82"/>
    </location>
</feature>
<evidence type="ECO:0000259" key="1">
    <source>
        <dbReference type="Pfam" id="PF02625"/>
    </source>
</evidence>
<dbReference type="STRING" id="675511.GCA_000341735_01024"/>
<accession>A0A4P9UMJ3</accession>
<dbReference type="AlphaFoldDB" id="A0A4P9UMJ3"/>
<dbReference type="OrthoDB" id="9815497at2"/>
<reference evidence="4" key="1">
    <citation type="journal article" date="2019" name="J. Bacteriol.">
        <title>A Mutagenic Screen Identifies a TonB-Dependent Receptor Required for the Lanthanide Metal Switch in the Type I Methanotroph 'Methylotuvimicrobium buryatense' 5GB1C.</title>
        <authorList>
            <person name="Groom J.D."/>
            <person name="Ford S.M."/>
            <person name="Pesesky M.W."/>
            <person name="Lidstrom M.E."/>
        </authorList>
    </citation>
    <scope>NUCLEOTIDE SEQUENCE [LARGE SCALE GENOMIC DNA]</scope>
    <source>
        <strain evidence="4">5GB1C</strain>
    </source>
</reference>
<dbReference type="Pfam" id="PF13478">
    <property type="entry name" value="XdhC_C"/>
    <property type="match status" value="1"/>
</dbReference>
<evidence type="ECO:0000313" key="3">
    <source>
        <dbReference type="EMBL" id="QCW82542.1"/>
    </source>
</evidence>
<dbReference type="InterPro" id="IPR052698">
    <property type="entry name" value="MoCofactor_Util/Proc"/>
</dbReference>
<dbReference type="RefSeq" id="WP_017839623.1">
    <property type="nucleotide sequence ID" value="NZ_CP035467.1"/>
</dbReference>
<organism evidence="3 4">
    <name type="scientific">Methylotuvimicrobium buryatense</name>
    <name type="common">Methylomicrobium buryatense</name>
    <dbReference type="NCBI Taxonomy" id="95641"/>
    <lineage>
        <taxon>Bacteria</taxon>
        <taxon>Pseudomonadati</taxon>
        <taxon>Pseudomonadota</taxon>
        <taxon>Gammaproteobacteria</taxon>
        <taxon>Methylococcales</taxon>
        <taxon>Methylococcaceae</taxon>
        <taxon>Methylotuvimicrobium</taxon>
    </lineage>
</organism>
<sequence>MARNTHHLIDAYRRFRNNTENVVLATIIETLGSTYQKAGARMLIADNGGSSGLLGGGCFERDLIEQAHTVFETENPKTLFYDMRSPDDAVWGLGLGCNGAVRVLLQLLKANNDFHPLNRIVEASESDTAGILATIYESDHPDYSNGDSYFLTESELDVLSQQGNTPESVAEAAKQTWMQHKACLKTCEIDCYAVKLFFDLIRPPAQLLVLGAGVDALPVVQFAKALGWRVTIVDHRPGYVKPERFPAVDALLHLMPEDLQERLSLDRFDALVLMTHSIEYDERYLRVIATSRIPFIGLLGPVHRRDRLLDSLGADAPKIAAKVFGPVGLDIGAETPEEIALSIMAGIHAAMKGRTGGQLGI</sequence>
<dbReference type="EMBL" id="CP035467">
    <property type="protein sequence ID" value="QCW82542.1"/>
    <property type="molecule type" value="Genomic_DNA"/>
</dbReference>
<evidence type="ECO:0000259" key="2">
    <source>
        <dbReference type="Pfam" id="PF13478"/>
    </source>
</evidence>
<dbReference type="InterPro" id="IPR036291">
    <property type="entry name" value="NAD(P)-bd_dom_sf"/>
</dbReference>
<dbReference type="InterPro" id="IPR003777">
    <property type="entry name" value="XdhC_CoxI"/>
</dbReference>
<dbReference type="SUPFAM" id="SSF51735">
    <property type="entry name" value="NAD(P)-binding Rossmann-fold domains"/>
    <property type="match status" value="1"/>
</dbReference>
<dbReference type="Pfam" id="PF02625">
    <property type="entry name" value="XdhC_CoxI"/>
    <property type="match status" value="1"/>
</dbReference>
<proteinExistence type="predicted"/>
<dbReference type="PANTHER" id="PTHR30388:SF6">
    <property type="entry name" value="XANTHINE DEHYDROGENASE SUBUNIT A-RELATED"/>
    <property type="match status" value="1"/>
</dbReference>
<protein>
    <submittedName>
        <fullName evidence="3">XdhC/CoxI family protein</fullName>
    </submittedName>
</protein>
<gene>
    <name evidence="3" type="ORF">EQU24_10085</name>
</gene>
<dbReference type="KEGG" id="mbur:EQU24_10085"/>
<dbReference type="PANTHER" id="PTHR30388">
    <property type="entry name" value="ALDEHYDE OXIDOREDUCTASE MOLYBDENUM COFACTOR ASSEMBLY PROTEIN"/>
    <property type="match status" value="1"/>
</dbReference>
<dbReference type="InterPro" id="IPR027051">
    <property type="entry name" value="XdhC_Rossmann_dom"/>
</dbReference>
<evidence type="ECO:0000313" key="4">
    <source>
        <dbReference type="Proteomes" id="UP000305881"/>
    </source>
</evidence>
<dbReference type="Proteomes" id="UP000305881">
    <property type="component" value="Chromosome"/>
</dbReference>
<name>A0A4P9UMJ3_METBY</name>